<dbReference type="AlphaFoldDB" id="A0A5P1FNI8"/>
<dbReference type="Proteomes" id="UP000243459">
    <property type="component" value="Chromosome 2"/>
</dbReference>
<evidence type="ECO:0000313" key="2">
    <source>
        <dbReference type="Proteomes" id="UP000243459"/>
    </source>
</evidence>
<dbReference type="EMBL" id="CM007382">
    <property type="protein sequence ID" value="ONK78251.1"/>
    <property type="molecule type" value="Genomic_DNA"/>
</dbReference>
<evidence type="ECO:0000313" key="1">
    <source>
        <dbReference type="EMBL" id="ONK78251.1"/>
    </source>
</evidence>
<name>A0A5P1FNI8_ASPOF</name>
<proteinExistence type="predicted"/>
<accession>A0A5P1FNI8</accession>
<protein>
    <submittedName>
        <fullName evidence="1">Uncharacterized protein</fullName>
    </submittedName>
</protein>
<dbReference type="Gramene" id="ONK78251">
    <property type="protein sequence ID" value="ONK78251"/>
    <property type="gene ID" value="A4U43_C02F16230"/>
</dbReference>
<reference evidence="2" key="1">
    <citation type="journal article" date="2017" name="Nat. Commun.">
        <title>The asparagus genome sheds light on the origin and evolution of a young Y chromosome.</title>
        <authorList>
            <person name="Harkess A."/>
            <person name="Zhou J."/>
            <person name="Xu C."/>
            <person name="Bowers J.E."/>
            <person name="Van der Hulst R."/>
            <person name="Ayyampalayam S."/>
            <person name="Mercati F."/>
            <person name="Riccardi P."/>
            <person name="McKain M.R."/>
            <person name="Kakrana A."/>
            <person name="Tang H."/>
            <person name="Ray J."/>
            <person name="Groenendijk J."/>
            <person name="Arikit S."/>
            <person name="Mathioni S.M."/>
            <person name="Nakano M."/>
            <person name="Shan H."/>
            <person name="Telgmann-Rauber A."/>
            <person name="Kanno A."/>
            <person name="Yue Z."/>
            <person name="Chen H."/>
            <person name="Li W."/>
            <person name="Chen Y."/>
            <person name="Xu X."/>
            <person name="Zhang Y."/>
            <person name="Luo S."/>
            <person name="Chen H."/>
            <person name="Gao J."/>
            <person name="Mao Z."/>
            <person name="Pires J.C."/>
            <person name="Luo M."/>
            <person name="Kudrna D."/>
            <person name="Wing R.A."/>
            <person name="Meyers B.C."/>
            <person name="Yi K."/>
            <person name="Kong H."/>
            <person name="Lavrijsen P."/>
            <person name="Sunseri F."/>
            <person name="Falavigna A."/>
            <person name="Ye Y."/>
            <person name="Leebens-Mack J.H."/>
            <person name="Chen G."/>
        </authorList>
    </citation>
    <scope>NUCLEOTIDE SEQUENCE [LARGE SCALE GENOMIC DNA]</scope>
    <source>
        <strain evidence="2">cv. DH0086</strain>
    </source>
</reference>
<keyword evidence="2" id="KW-1185">Reference proteome</keyword>
<sequence>MMIEMADMAWNAIEHRCERKEFVIEEEEILHLKLENERLKEVLAENLAVLDKISQSCYPLFSASAHNVEALLDAMCPI</sequence>
<gene>
    <name evidence="1" type="ORF">A4U43_C02F16230</name>
</gene>
<organism evidence="1 2">
    <name type="scientific">Asparagus officinalis</name>
    <name type="common">Garden asparagus</name>
    <dbReference type="NCBI Taxonomy" id="4686"/>
    <lineage>
        <taxon>Eukaryota</taxon>
        <taxon>Viridiplantae</taxon>
        <taxon>Streptophyta</taxon>
        <taxon>Embryophyta</taxon>
        <taxon>Tracheophyta</taxon>
        <taxon>Spermatophyta</taxon>
        <taxon>Magnoliopsida</taxon>
        <taxon>Liliopsida</taxon>
        <taxon>Asparagales</taxon>
        <taxon>Asparagaceae</taxon>
        <taxon>Asparagoideae</taxon>
        <taxon>Asparagus</taxon>
    </lineage>
</organism>